<comment type="caution">
    <text evidence="1">The sequence shown here is derived from an EMBL/GenBank/DDBJ whole genome shotgun (WGS) entry which is preliminary data.</text>
</comment>
<evidence type="ECO:0000313" key="2">
    <source>
        <dbReference type="Proteomes" id="UP001054252"/>
    </source>
</evidence>
<reference evidence="1 2" key="1">
    <citation type="journal article" date="2021" name="Commun. Biol.">
        <title>The genome of Shorea leprosula (Dipterocarpaceae) highlights the ecological relevance of drought in aseasonal tropical rainforests.</title>
        <authorList>
            <person name="Ng K.K.S."/>
            <person name="Kobayashi M.J."/>
            <person name="Fawcett J.A."/>
            <person name="Hatakeyama M."/>
            <person name="Paape T."/>
            <person name="Ng C.H."/>
            <person name="Ang C.C."/>
            <person name="Tnah L.H."/>
            <person name="Lee C.T."/>
            <person name="Nishiyama T."/>
            <person name="Sese J."/>
            <person name="O'Brien M.J."/>
            <person name="Copetti D."/>
            <person name="Mohd Noor M.I."/>
            <person name="Ong R.C."/>
            <person name="Putra M."/>
            <person name="Sireger I.Z."/>
            <person name="Indrioko S."/>
            <person name="Kosugi Y."/>
            <person name="Izuno A."/>
            <person name="Isagi Y."/>
            <person name="Lee S.L."/>
            <person name="Shimizu K.K."/>
        </authorList>
    </citation>
    <scope>NUCLEOTIDE SEQUENCE [LARGE SCALE GENOMIC DNA]</scope>
    <source>
        <strain evidence="1">214</strain>
    </source>
</reference>
<accession>A0AAV5IRX2</accession>
<protein>
    <submittedName>
        <fullName evidence="1">Uncharacterized protein</fullName>
    </submittedName>
</protein>
<name>A0AAV5IRX2_9ROSI</name>
<evidence type="ECO:0000313" key="1">
    <source>
        <dbReference type="EMBL" id="GKV04596.1"/>
    </source>
</evidence>
<dbReference type="AlphaFoldDB" id="A0AAV5IRX2"/>
<keyword evidence="2" id="KW-1185">Reference proteome</keyword>
<dbReference type="Proteomes" id="UP001054252">
    <property type="component" value="Unassembled WGS sequence"/>
</dbReference>
<gene>
    <name evidence="1" type="ORF">SLEP1_g16739</name>
</gene>
<dbReference type="EMBL" id="BPVZ01000022">
    <property type="protein sequence ID" value="GKV04596.1"/>
    <property type="molecule type" value="Genomic_DNA"/>
</dbReference>
<organism evidence="1 2">
    <name type="scientific">Rubroshorea leprosula</name>
    <dbReference type="NCBI Taxonomy" id="152421"/>
    <lineage>
        <taxon>Eukaryota</taxon>
        <taxon>Viridiplantae</taxon>
        <taxon>Streptophyta</taxon>
        <taxon>Embryophyta</taxon>
        <taxon>Tracheophyta</taxon>
        <taxon>Spermatophyta</taxon>
        <taxon>Magnoliopsida</taxon>
        <taxon>eudicotyledons</taxon>
        <taxon>Gunneridae</taxon>
        <taxon>Pentapetalae</taxon>
        <taxon>rosids</taxon>
        <taxon>malvids</taxon>
        <taxon>Malvales</taxon>
        <taxon>Dipterocarpaceae</taxon>
        <taxon>Rubroshorea</taxon>
    </lineage>
</organism>
<sequence>MLAMRNGLSLYSMCSPGILQPIQLPPTGLGYEEGSGFFTTNAGTAGSFSASTSARNVSNQSTISIQPIVAPSIANIANLESSFDFEASAYADYGSFSRPVSSKEIFKEGTSQLQLETNHVGNNPSSSVS</sequence>
<proteinExistence type="predicted"/>